<reference evidence="2 3" key="1">
    <citation type="submission" date="2024-04" db="EMBL/GenBank/DDBJ databases">
        <title>Novel species of the genus Ideonella isolated from streams.</title>
        <authorList>
            <person name="Lu H."/>
        </authorList>
    </citation>
    <scope>NUCLEOTIDE SEQUENCE [LARGE SCALE GENOMIC DNA]</scope>
    <source>
        <strain evidence="2 3">DXS29W</strain>
    </source>
</reference>
<dbReference type="Proteomes" id="UP001371218">
    <property type="component" value="Unassembled WGS sequence"/>
</dbReference>
<proteinExistence type="predicted"/>
<accession>A0ABU9BMY0</accession>
<name>A0ABU9BMY0_9BURK</name>
<keyword evidence="1" id="KW-1133">Transmembrane helix</keyword>
<evidence type="ECO:0000313" key="2">
    <source>
        <dbReference type="EMBL" id="MEK8031129.1"/>
    </source>
</evidence>
<evidence type="ECO:0000256" key="1">
    <source>
        <dbReference type="SAM" id="Phobius"/>
    </source>
</evidence>
<feature type="transmembrane region" description="Helical" evidence="1">
    <location>
        <begin position="20"/>
        <end position="43"/>
    </location>
</feature>
<keyword evidence="1" id="KW-0812">Transmembrane</keyword>
<evidence type="ECO:0000313" key="3">
    <source>
        <dbReference type="Proteomes" id="UP001371218"/>
    </source>
</evidence>
<comment type="caution">
    <text evidence="2">The sequence shown here is derived from an EMBL/GenBank/DDBJ whole genome shotgun (WGS) entry which is preliminary data.</text>
</comment>
<gene>
    <name evidence="2" type="ORF">AACH06_09915</name>
</gene>
<keyword evidence="3" id="KW-1185">Reference proteome</keyword>
<keyword evidence="1" id="KW-0472">Membrane</keyword>
<dbReference type="EMBL" id="JBBUTG010000004">
    <property type="protein sequence ID" value="MEK8031129.1"/>
    <property type="molecule type" value="Genomic_DNA"/>
</dbReference>
<dbReference type="RefSeq" id="WP_341425491.1">
    <property type="nucleotide sequence ID" value="NZ_JBBUTG010000004.1"/>
</dbReference>
<sequence>MSDQPPATDRPSLSRTLAVLFLILGLVGFGGATLCGAAFTVMGMGGGDYAGAVLVIAVPSLLLGGALSYLCVRQLRKLRRPSSAQAGDVS</sequence>
<protein>
    <submittedName>
        <fullName evidence="2">Uncharacterized protein</fullName>
    </submittedName>
</protein>
<organism evidence="2 3">
    <name type="scientific">Ideonella lacteola</name>
    <dbReference type="NCBI Taxonomy" id="2984193"/>
    <lineage>
        <taxon>Bacteria</taxon>
        <taxon>Pseudomonadati</taxon>
        <taxon>Pseudomonadota</taxon>
        <taxon>Betaproteobacteria</taxon>
        <taxon>Burkholderiales</taxon>
        <taxon>Sphaerotilaceae</taxon>
        <taxon>Ideonella</taxon>
    </lineage>
</organism>
<feature type="transmembrane region" description="Helical" evidence="1">
    <location>
        <begin position="49"/>
        <end position="72"/>
    </location>
</feature>